<dbReference type="Pfam" id="PF02668">
    <property type="entry name" value="TauD"/>
    <property type="match status" value="1"/>
</dbReference>
<accession>A0A8H5WX40</accession>
<keyword evidence="1" id="KW-0560">Oxidoreductase</keyword>
<dbReference type="GO" id="GO:0000981">
    <property type="term" value="F:DNA-binding transcription factor activity, RNA polymerase II-specific"/>
    <property type="evidence" value="ECO:0007669"/>
    <property type="project" value="TreeGrafter"/>
</dbReference>
<gene>
    <name evidence="3" type="ORF">FDENT_9747</name>
</gene>
<dbReference type="Gene3D" id="3.60.130.10">
    <property type="entry name" value="Clavaminate synthase-like"/>
    <property type="match status" value="2"/>
</dbReference>
<evidence type="ECO:0000313" key="4">
    <source>
        <dbReference type="Proteomes" id="UP000562682"/>
    </source>
</evidence>
<dbReference type="EMBL" id="JAAOAK010000305">
    <property type="protein sequence ID" value="KAF5675286.1"/>
    <property type="molecule type" value="Genomic_DNA"/>
</dbReference>
<dbReference type="AlphaFoldDB" id="A0A8H5WX40"/>
<dbReference type="SUPFAM" id="SSF51197">
    <property type="entry name" value="Clavaminate synthase-like"/>
    <property type="match status" value="1"/>
</dbReference>
<evidence type="ECO:0000256" key="1">
    <source>
        <dbReference type="ARBA" id="ARBA00023002"/>
    </source>
</evidence>
<keyword evidence="4" id="KW-1185">Reference proteome</keyword>
<dbReference type="InterPro" id="IPR052780">
    <property type="entry name" value="AAA_Catabolism_Regulators"/>
</dbReference>
<feature type="domain" description="TauD/TfdA-like" evidence="2">
    <location>
        <begin position="1"/>
        <end position="100"/>
    </location>
</feature>
<dbReference type="CDD" id="cd12148">
    <property type="entry name" value="fungal_TF_MHR"/>
    <property type="match status" value="1"/>
</dbReference>
<dbReference type="PANTHER" id="PTHR31644">
    <property type="entry name" value="TRANSCRIPTIONAL ACTIVATOR ARO80-RELATED"/>
    <property type="match status" value="1"/>
</dbReference>
<dbReference type="GO" id="GO:0005634">
    <property type="term" value="C:nucleus"/>
    <property type="evidence" value="ECO:0007669"/>
    <property type="project" value="TreeGrafter"/>
</dbReference>
<dbReference type="GO" id="GO:0016491">
    <property type="term" value="F:oxidoreductase activity"/>
    <property type="evidence" value="ECO:0007669"/>
    <property type="project" value="UniProtKB-KW"/>
</dbReference>
<organism evidence="3 4">
    <name type="scientific">Fusarium denticulatum</name>
    <dbReference type="NCBI Taxonomy" id="48507"/>
    <lineage>
        <taxon>Eukaryota</taxon>
        <taxon>Fungi</taxon>
        <taxon>Dikarya</taxon>
        <taxon>Ascomycota</taxon>
        <taxon>Pezizomycotina</taxon>
        <taxon>Sordariomycetes</taxon>
        <taxon>Hypocreomycetidae</taxon>
        <taxon>Hypocreales</taxon>
        <taxon>Nectriaceae</taxon>
        <taxon>Fusarium</taxon>
        <taxon>Fusarium fujikuroi species complex</taxon>
    </lineage>
</organism>
<dbReference type="PANTHER" id="PTHR31644:SF1">
    <property type="entry name" value="ZN(II)2CYS6 TRANSCRIPTION FACTOR (EUROFUNG)"/>
    <property type="match status" value="1"/>
</dbReference>
<reference evidence="3 4" key="1">
    <citation type="submission" date="2020-05" db="EMBL/GenBank/DDBJ databases">
        <title>Identification and distribution of gene clusters putatively required for synthesis of sphingolipid metabolism inhibitors in phylogenetically diverse species of the filamentous fungus Fusarium.</title>
        <authorList>
            <person name="Kim H.-S."/>
            <person name="Busman M."/>
            <person name="Brown D.W."/>
            <person name="Divon H."/>
            <person name="Uhlig S."/>
            <person name="Proctor R.H."/>
        </authorList>
    </citation>
    <scope>NUCLEOTIDE SEQUENCE [LARGE SCALE GENOMIC DNA]</scope>
    <source>
        <strain evidence="3 4">NRRL 25311</strain>
    </source>
</reference>
<proteinExistence type="predicted"/>
<name>A0A8H5WX40_9HYPO</name>
<evidence type="ECO:0000259" key="2">
    <source>
        <dbReference type="Pfam" id="PF02668"/>
    </source>
</evidence>
<feature type="non-terminal residue" evidence="3">
    <location>
        <position position="1"/>
    </location>
</feature>
<dbReference type="InterPro" id="IPR003819">
    <property type="entry name" value="TauD/TfdA-like"/>
</dbReference>
<comment type="caution">
    <text evidence="3">The sequence shown here is derived from an EMBL/GenBank/DDBJ whole genome shotgun (WGS) entry which is preliminary data.</text>
</comment>
<dbReference type="InterPro" id="IPR042098">
    <property type="entry name" value="TauD-like_sf"/>
</dbReference>
<evidence type="ECO:0000313" key="3">
    <source>
        <dbReference type="EMBL" id="KAF5675286.1"/>
    </source>
</evidence>
<sequence length="620" mass="70086">YGVVVMRETKLDDASYISLARRFGELDDVKPYNKAGRVHRLAYNELFDIGNMEHDGSIVDPSSPRAQANRGNSLFHVDLSFNPCQAGYSLLLSHELPPRGTGKPADYPIGRHHLAQKHERSGHINLYLAKYIHHIEGFSIEESQKLFNKLFDYATQDNESLDAITVSQQAPDYPSDAAMQEYAADEPPEPLRMALRNPSDALQILAYSQDDSPASTRSLSIVYSDATGRLAPQATPPAYSTTHGNRPTPSFILDNYELVQRGLLHPSILPELLHIFAKNYHPYCPIVPEYFLGSSALERIQKSDYFLLAIILTIASRDSPNHVLVHRYCWDHTQHLLLQVLLAHPWSHTPRTVEGLILLSEWLPHIQANRATAETHKTLPSEDRTAWSLVGLAVRLGYLLRLDTAAFRNVIDDKSKEQEERKRLVQISVRLGHSFWSHGPALSSHFTEKDFPSLKSTSGVNDQSYASVLEATLELTQLIYNAHQILYPSTDKTLTMIQNGDYPIYLDDFDRSITTWHAKWKDVQAPINVKTSLMLTYEYTRLYVNAFSFQAVVIRKSIPCSSSQPGNRHPHPDQFGHGITSLPDGRYVFDATQAAKNLLVLFSLLEPRQALCYLPSRFHL</sequence>
<protein>
    <submittedName>
        <fullName evidence="3">C6 transcription factor</fullName>
    </submittedName>
</protein>
<dbReference type="Proteomes" id="UP000562682">
    <property type="component" value="Unassembled WGS sequence"/>
</dbReference>